<comment type="caution">
    <text evidence="2">The sequence shown here is derived from an EMBL/GenBank/DDBJ whole genome shotgun (WGS) entry which is preliminary data.</text>
</comment>
<evidence type="ECO:0000313" key="3">
    <source>
        <dbReference type="Proteomes" id="UP000996601"/>
    </source>
</evidence>
<keyword evidence="3" id="KW-1185">Reference proteome</keyword>
<evidence type="ECO:0000256" key="1">
    <source>
        <dbReference type="SAM" id="MobiDB-lite"/>
    </source>
</evidence>
<feature type="compositionally biased region" description="Polar residues" evidence="1">
    <location>
        <begin position="126"/>
        <end position="139"/>
    </location>
</feature>
<dbReference type="Proteomes" id="UP000996601">
    <property type="component" value="Unassembled WGS sequence"/>
</dbReference>
<proteinExistence type="predicted"/>
<accession>A0ABT1RB88</accession>
<organism evidence="2 3">
    <name type="scientific">Shinella lacus</name>
    <dbReference type="NCBI Taxonomy" id="2654216"/>
    <lineage>
        <taxon>Bacteria</taxon>
        <taxon>Pseudomonadati</taxon>
        <taxon>Pseudomonadota</taxon>
        <taxon>Alphaproteobacteria</taxon>
        <taxon>Hyphomicrobiales</taxon>
        <taxon>Rhizobiaceae</taxon>
        <taxon>Shinella</taxon>
    </lineage>
</organism>
<name>A0ABT1RB88_9HYPH</name>
<feature type="compositionally biased region" description="Polar residues" evidence="1">
    <location>
        <begin position="106"/>
        <end position="118"/>
    </location>
</feature>
<dbReference type="RefSeq" id="WP_256119094.1">
    <property type="nucleotide sequence ID" value="NZ_WHSB02000008.1"/>
</dbReference>
<protein>
    <submittedName>
        <fullName evidence="2">Transcriptional regulator</fullName>
    </submittedName>
</protein>
<evidence type="ECO:0000313" key="2">
    <source>
        <dbReference type="EMBL" id="MCQ4632458.1"/>
    </source>
</evidence>
<reference evidence="2" key="1">
    <citation type="submission" date="2021-07" db="EMBL/GenBank/DDBJ databases">
        <title>Shinella sp. nov., a novel member of the genus Shinella from water.</title>
        <authorList>
            <person name="Deng Y."/>
        </authorList>
    </citation>
    <scope>NUCLEOTIDE SEQUENCE</scope>
    <source>
        <strain evidence="2">CPCC 100929</strain>
    </source>
</reference>
<dbReference type="EMBL" id="WHSB02000008">
    <property type="protein sequence ID" value="MCQ4632458.1"/>
    <property type="molecule type" value="Genomic_DNA"/>
</dbReference>
<sequence>MAQSVDILVGKHSLLQGRGFAILCETCLFAHDQIECTWSLEHLKKPQKNFVVEYKGARRKPIPQSKSIWGNVDLRRFSKHDGDVQKAPADEQGVDSDTPMREVPVSTENLLQETTSNFLPEKQMADETSMTELASTESETALPKAPEPKKRGPRAKKAALETVTSDALADTPVVKKTRAKRGSKNATAEVKPTARRGGRKAKDAVGSIVEPASQAVSPVKAAGEEMKDLLLLEQENQRLRKLLAEKLREENADLRKRLGLD</sequence>
<gene>
    <name evidence="2" type="ORF">GB927_020600</name>
</gene>
<feature type="region of interest" description="Disordered" evidence="1">
    <location>
        <begin position="79"/>
        <end position="206"/>
    </location>
</feature>